<keyword evidence="3" id="KW-1185">Reference proteome</keyword>
<protein>
    <submittedName>
        <fullName evidence="2">Phage major capsid protein, HK97 family</fullName>
    </submittedName>
</protein>
<accession>A0A1C6VMF2</accession>
<evidence type="ECO:0000259" key="1">
    <source>
        <dbReference type="Pfam" id="PF05065"/>
    </source>
</evidence>
<dbReference type="RefSeq" id="WP_091103905.1">
    <property type="nucleotide sequence ID" value="NZ_FMHZ01000002.1"/>
</dbReference>
<reference evidence="3" key="1">
    <citation type="submission" date="2016-06" db="EMBL/GenBank/DDBJ databases">
        <authorList>
            <person name="Varghese N."/>
            <person name="Submissions Spin"/>
        </authorList>
    </citation>
    <scope>NUCLEOTIDE SEQUENCE [LARGE SCALE GENOMIC DNA]</scope>
    <source>
        <strain evidence="3">DSM 43903</strain>
    </source>
</reference>
<dbReference type="EMBL" id="FMHZ01000002">
    <property type="protein sequence ID" value="SCL67435.1"/>
    <property type="molecule type" value="Genomic_DNA"/>
</dbReference>
<dbReference type="OrthoDB" id="5379572at2"/>
<evidence type="ECO:0000313" key="2">
    <source>
        <dbReference type="EMBL" id="SCL67435.1"/>
    </source>
</evidence>
<evidence type="ECO:0000313" key="3">
    <source>
        <dbReference type="Proteomes" id="UP000199001"/>
    </source>
</evidence>
<dbReference type="Gene3D" id="3.30.2320.10">
    <property type="entry name" value="hypothetical protein PF0899 domain"/>
    <property type="match status" value="1"/>
</dbReference>
<name>A0A1C6VMF2_9ACTN</name>
<dbReference type="NCBIfam" id="NF041188">
    <property type="entry name" value="encap_f3"/>
    <property type="match status" value="1"/>
</dbReference>
<dbReference type="InterPro" id="IPR054612">
    <property type="entry name" value="Phage_capsid-like_C"/>
</dbReference>
<sequence length="285" mass="30890">MTTTVAPPATASSTLSPGELFARAYVDDPAVAEVRFDYTITDAFQPTKERPRVTVRNLFRKRSVGMDPVRFWCEGRPDAGEAAAVHESGLRREAAFRFGTATAGVHPIRAWVRVPEELADDPEALAVFIDYRLLVRLATAENQALTIGEGGLLRHPEIGRLPYRHDWLSGLLAACDEIEQTGATPHAMIVNPRDYYTHLLGRGALLADLTRNGVQISRTRMVAPGEAVVGDFAMAARLLDAGRSAIRVGTPPPGTFATDGPAVCAEIHEGLAVHLPTHFFHVVPA</sequence>
<feature type="domain" description="Phage capsid-like C-terminal" evidence="1">
    <location>
        <begin position="50"/>
        <end position="153"/>
    </location>
</feature>
<proteinExistence type="predicted"/>
<organism evidence="2 3">
    <name type="scientific">Micromonospora citrea</name>
    <dbReference type="NCBI Taxonomy" id="47855"/>
    <lineage>
        <taxon>Bacteria</taxon>
        <taxon>Bacillati</taxon>
        <taxon>Actinomycetota</taxon>
        <taxon>Actinomycetes</taxon>
        <taxon>Micromonosporales</taxon>
        <taxon>Micromonosporaceae</taxon>
        <taxon>Micromonospora</taxon>
    </lineage>
</organism>
<dbReference type="Proteomes" id="UP000199001">
    <property type="component" value="Unassembled WGS sequence"/>
</dbReference>
<dbReference type="Gene3D" id="3.30.2400.10">
    <property type="entry name" value="Major capsid protein gp5"/>
    <property type="match status" value="1"/>
</dbReference>
<dbReference type="Pfam" id="PF05065">
    <property type="entry name" value="Phage_capsid"/>
    <property type="match status" value="1"/>
</dbReference>
<dbReference type="AlphaFoldDB" id="A0A1C6VMF2"/>
<dbReference type="SUPFAM" id="SSF56563">
    <property type="entry name" value="Major capsid protein gp5"/>
    <property type="match status" value="1"/>
</dbReference>
<dbReference type="STRING" id="47855.GA0070606_4551"/>
<gene>
    <name evidence="2" type="ORF">GA0070606_4551</name>
</gene>